<sequence length="640" mass="71024">MPQRKALLIGCPLGLQGPTHDVSAMEELLREQDFQVIRCCGPEATQTGIREAWGRLIEECQPADAVVIYYSGHGGLINGSGFRGPGLPACYQTLCPMDYEEGSVEDFRGILDFEITHLVRQTTDRTKNVTTIFDCCHSAHITRAPIPREHSTGNSTVTTVVRSLPRMTFDLTSYVRSLPNIFSPDPDGGVHLLTSLDNPYAVRIFAAEVDQKAYEYQKEDSSWAGAMTEALIKEIRQQSDRGRSWRTTIMKVREVVQRRFDQRPQSHGPDQRRLFSMEMTPVNVLHVKLQEGHPVMAGGSVLGVRRGDVYVIQPFGDEYIDEAACLGTATVVNLCGFQALLALNLRPGCSIPQDGALAFQRTNVADTDGFQHDNNSVQARIAGLVRSADVPGHRHGDGHEEGPPQLAMRCVTQDDSIILFAGNNLKLCEFANTSEGIQSVVDAAEQIVKAQHLLSLRCEVQEEQLQHRLQVSLTTQNQMDQTAVSVQTRGIEEEDYLRIRLQNLGAERLYVAVFEINVAGKITLLTRSTPCGKAMSSRQESTLGSNWLENRGLKMTWPTGIGRESPIQEHLVLVVTDHEADLRALETRKTSPTLRDVQRAAEIPHIRWAVLHLRFLLRPRPVADSGPGSDNSTDSLVQAR</sequence>
<evidence type="ECO:0000313" key="9">
    <source>
        <dbReference type="Proteomes" id="UP000184546"/>
    </source>
</evidence>
<keyword evidence="5" id="KW-0378">Hydrolase</keyword>
<dbReference type="InterPro" id="IPR050452">
    <property type="entry name" value="Metacaspase"/>
</dbReference>
<dbReference type="RefSeq" id="XP_020055680.1">
    <property type="nucleotide sequence ID" value="XM_020196364.1"/>
</dbReference>
<evidence type="ECO:0000256" key="1">
    <source>
        <dbReference type="ARBA" id="ARBA00003621"/>
    </source>
</evidence>
<keyword evidence="5" id="KW-0788">Thiol protease</keyword>
<evidence type="ECO:0000256" key="3">
    <source>
        <dbReference type="ARBA" id="ARBA00022670"/>
    </source>
</evidence>
<dbReference type="OrthoDB" id="3223806at2759"/>
<dbReference type="InterPro" id="IPR011600">
    <property type="entry name" value="Pept_C14_caspase"/>
</dbReference>
<reference evidence="9" key="1">
    <citation type="journal article" date="2017" name="Genome Biol.">
        <title>Comparative genomics reveals high biological diversity and specific adaptations in the industrially and medically important fungal genus Aspergillus.</title>
        <authorList>
            <person name="de Vries R.P."/>
            <person name="Riley R."/>
            <person name="Wiebenga A."/>
            <person name="Aguilar-Osorio G."/>
            <person name="Amillis S."/>
            <person name="Uchima C.A."/>
            <person name="Anderluh G."/>
            <person name="Asadollahi M."/>
            <person name="Askin M."/>
            <person name="Barry K."/>
            <person name="Battaglia E."/>
            <person name="Bayram O."/>
            <person name="Benocci T."/>
            <person name="Braus-Stromeyer S.A."/>
            <person name="Caldana C."/>
            <person name="Canovas D."/>
            <person name="Cerqueira G.C."/>
            <person name="Chen F."/>
            <person name="Chen W."/>
            <person name="Choi C."/>
            <person name="Clum A."/>
            <person name="Dos Santos R.A."/>
            <person name="Damasio A.R."/>
            <person name="Diallinas G."/>
            <person name="Emri T."/>
            <person name="Fekete E."/>
            <person name="Flipphi M."/>
            <person name="Freyberg S."/>
            <person name="Gallo A."/>
            <person name="Gournas C."/>
            <person name="Habgood R."/>
            <person name="Hainaut M."/>
            <person name="Harispe M.L."/>
            <person name="Henrissat B."/>
            <person name="Hilden K.S."/>
            <person name="Hope R."/>
            <person name="Hossain A."/>
            <person name="Karabika E."/>
            <person name="Karaffa L."/>
            <person name="Karanyi Z."/>
            <person name="Krasevec N."/>
            <person name="Kuo A."/>
            <person name="Kusch H."/>
            <person name="LaButti K."/>
            <person name="Lagendijk E.L."/>
            <person name="Lapidus A."/>
            <person name="Levasseur A."/>
            <person name="Lindquist E."/>
            <person name="Lipzen A."/>
            <person name="Logrieco A.F."/>
            <person name="MacCabe A."/>
            <person name="Maekelae M.R."/>
            <person name="Malavazi I."/>
            <person name="Melin P."/>
            <person name="Meyer V."/>
            <person name="Mielnichuk N."/>
            <person name="Miskei M."/>
            <person name="Molnar A.P."/>
            <person name="Mule G."/>
            <person name="Ngan C.Y."/>
            <person name="Orejas M."/>
            <person name="Orosz E."/>
            <person name="Ouedraogo J.P."/>
            <person name="Overkamp K.M."/>
            <person name="Park H.-S."/>
            <person name="Perrone G."/>
            <person name="Piumi F."/>
            <person name="Punt P.J."/>
            <person name="Ram A.F."/>
            <person name="Ramon A."/>
            <person name="Rauscher S."/>
            <person name="Record E."/>
            <person name="Riano-Pachon D.M."/>
            <person name="Robert V."/>
            <person name="Roehrig J."/>
            <person name="Ruller R."/>
            <person name="Salamov A."/>
            <person name="Salih N.S."/>
            <person name="Samson R.A."/>
            <person name="Sandor E."/>
            <person name="Sanguinetti M."/>
            <person name="Schuetze T."/>
            <person name="Sepcic K."/>
            <person name="Shelest E."/>
            <person name="Sherlock G."/>
            <person name="Sophianopoulou V."/>
            <person name="Squina F.M."/>
            <person name="Sun H."/>
            <person name="Susca A."/>
            <person name="Todd R.B."/>
            <person name="Tsang A."/>
            <person name="Unkles S.E."/>
            <person name="van de Wiele N."/>
            <person name="van Rossen-Uffink D."/>
            <person name="Oliveira J.V."/>
            <person name="Vesth T.C."/>
            <person name="Visser J."/>
            <person name="Yu J.-H."/>
            <person name="Zhou M."/>
            <person name="Andersen M.R."/>
            <person name="Archer D.B."/>
            <person name="Baker S.E."/>
            <person name="Benoit I."/>
            <person name="Brakhage A.A."/>
            <person name="Braus G.H."/>
            <person name="Fischer R."/>
            <person name="Frisvad J.C."/>
            <person name="Goldman G.H."/>
            <person name="Houbraken J."/>
            <person name="Oakley B."/>
            <person name="Pocsi I."/>
            <person name="Scazzocchio C."/>
            <person name="Seiboth B."/>
            <person name="vanKuyk P.A."/>
            <person name="Wortman J."/>
            <person name="Dyer P.S."/>
            <person name="Grigoriev I.V."/>
        </authorList>
    </citation>
    <scope>NUCLEOTIDE SEQUENCE [LARGE SCALE GENOMIC DNA]</scope>
    <source>
        <strain evidence="9">ATCC 16872 / CBS 172.66 / WB 5094</strain>
    </source>
</reference>
<dbReference type="GO" id="GO:0006915">
    <property type="term" value="P:apoptotic process"/>
    <property type="evidence" value="ECO:0007669"/>
    <property type="project" value="UniProtKB-KW"/>
</dbReference>
<evidence type="ECO:0000313" key="8">
    <source>
        <dbReference type="EMBL" id="OJJ99340.1"/>
    </source>
</evidence>
<accession>A0A1L9WT18</accession>
<dbReference type="SUPFAM" id="SSF52129">
    <property type="entry name" value="Caspase-like"/>
    <property type="match status" value="1"/>
</dbReference>
<evidence type="ECO:0000256" key="2">
    <source>
        <dbReference type="ARBA" id="ARBA00009005"/>
    </source>
</evidence>
<comment type="similarity">
    <text evidence="2">Belongs to the peptidase C14B family.</text>
</comment>
<keyword evidence="9" id="KW-1185">Reference proteome</keyword>
<dbReference type="EMBL" id="KV878978">
    <property type="protein sequence ID" value="OJJ99340.1"/>
    <property type="molecule type" value="Genomic_DNA"/>
</dbReference>
<name>A0A1L9WT18_ASPA1</name>
<dbReference type="OMA" id="CEDAIAG"/>
<dbReference type="InterPro" id="IPR029030">
    <property type="entry name" value="Caspase-like_dom_sf"/>
</dbReference>
<keyword evidence="4" id="KW-0053">Apoptosis</keyword>
<dbReference type="GO" id="GO:0005737">
    <property type="term" value="C:cytoplasm"/>
    <property type="evidence" value="ECO:0007669"/>
    <property type="project" value="TreeGrafter"/>
</dbReference>
<proteinExistence type="inferred from homology"/>
<keyword evidence="3" id="KW-0645">Protease</keyword>
<feature type="domain" description="Peptidase C14 caspase" evidence="7">
    <location>
        <begin position="4"/>
        <end position="268"/>
    </location>
</feature>
<dbReference type="Pfam" id="PF00656">
    <property type="entry name" value="Peptidase_C14"/>
    <property type="match status" value="1"/>
</dbReference>
<keyword evidence="6" id="KW-0865">Zymogen</keyword>
<dbReference type="PANTHER" id="PTHR48104">
    <property type="entry name" value="METACASPASE-4"/>
    <property type="match status" value="1"/>
</dbReference>
<dbReference type="VEuPathDB" id="FungiDB:ASPACDRAFT_120676"/>
<gene>
    <name evidence="8" type="ORF">ASPACDRAFT_120676</name>
</gene>
<dbReference type="Proteomes" id="UP000184546">
    <property type="component" value="Unassembled WGS sequence"/>
</dbReference>
<evidence type="ECO:0000256" key="6">
    <source>
        <dbReference type="ARBA" id="ARBA00023145"/>
    </source>
</evidence>
<protein>
    <recommendedName>
        <fullName evidence="7">Peptidase C14 caspase domain-containing protein</fullName>
    </recommendedName>
</protein>
<evidence type="ECO:0000256" key="5">
    <source>
        <dbReference type="ARBA" id="ARBA00022807"/>
    </source>
</evidence>
<dbReference type="GO" id="GO:0006508">
    <property type="term" value="P:proteolysis"/>
    <property type="evidence" value="ECO:0007669"/>
    <property type="project" value="UniProtKB-KW"/>
</dbReference>
<evidence type="ECO:0000259" key="7">
    <source>
        <dbReference type="Pfam" id="PF00656"/>
    </source>
</evidence>
<dbReference type="GO" id="GO:0004197">
    <property type="term" value="F:cysteine-type endopeptidase activity"/>
    <property type="evidence" value="ECO:0007669"/>
    <property type="project" value="InterPro"/>
</dbReference>
<dbReference type="PANTHER" id="PTHR48104:SF30">
    <property type="entry name" value="METACASPASE-1"/>
    <property type="match status" value="1"/>
</dbReference>
<dbReference type="GeneID" id="30970178"/>
<comment type="function">
    <text evidence="1">Involved in cell death (apoptosis).</text>
</comment>
<organism evidence="8 9">
    <name type="scientific">Aspergillus aculeatus (strain ATCC 16872 / CBS 172.66 / WB 5094)</name>
    <dbReference type="NCBI Taxonomy" id="690307"/>
    <lineage>
        <taxon>Eukaryota</taxon>
        <taxon>Fungi</taxon>
        <taxon>Dikarya</taxon>
        <taxon>Ascomycota</taxon>
        <taxon>Pezizomycotina</taxon>
        <taxon>Eurotiomycetes</taxon>
        <taxon>Eurotiomycetidae</taxon>
        <taxon>Eurotiales</taxon>
        <taxon>Aspergillaceae</taxon>
        <taxon>Aspergillus</taxon>
        <taxon>Aspergillus subgen. Circumdati</taxon>
    </lineage>
</organism>
<dbReference type="Gene3D" id="3.40.50.1460">
    <property type="match status" value="1"/>
</dbReference>
<evidence type="ECO:0000256" key="4">
    <source>
        <dbReference type="ARBA" id="ARBA00022703"/>
    </source>
</evidence>
<dbReference type="AlphaFoldDB" id="A0A1L9WT18"/>